<protein>
    <recommendedName>
        <fullName evidence="3">CS domain-containing protein</fullName>
    </recommendedName>
</protein>
<dbReference type="SUPFAM" id="SSF49764">
    <property type="entry name" value="HSP20-like chaperones"/>
    <property type="match status" value="1"/>
</dbReference>
<reference evidence="4 5" key="1">
    <citation type="submission" date="2020-04" db="EMBL/GenBank/DDBJ databases">
        <authorList>
            <person name="Alioto T."/>
            <person name="Alioto T."/>
            <person name="Gomez Garrido J."/>
        </authorList>
    </citation>
    <scope>NUCLEOTIDE SEQUENCE [LARGE SCALE GENOMIC DNA]</scope>
</reference>
<proteinExistence type="predicted"/>
<dbReference type="PANTHER" id="PTHR46492">
    <property type="entry name" value="DYNEIN ASSEMBLY FACTOR 4, AXONEMAL"/>
    <property type="match status" value="1"/>
</dbReference>
<dbReference type="AlphaFoldDB" id="A0A8S1C1C8"/>
<dbReference type="SUPFAM" id="SSF48452">
    <property type="entry name" value="TPR-like"/>
    <property type="match status" value="1"/>
</dbReference>
<dbReference type="GO" id="GO:0003341">
    <property type="term" value="P:cilium movement"/>
    <property type="evidence" value="ECO:0007669"/>
    <property type="project" value="TreeGrafter"/>
</dbReference>
<dbReference type="InterPro" id="IPR011990">
    <property type="entry name" value="TPR-like_helical_dom_sf"/>
</dbReference>
<dbReference type="Gene3D" id="1.25.40.10">
    <property type="entry name" value="Tetratricopeptide repeat domain"/>
    <property type="match status" value="1"/>
</dbReference>
<name>A0A8S1C1C8_9INSE</name>
<feature type="coiled-coil region" evidence="1">
    <location>
        <begin position="89"/>
        <end position="160"/>
    </location>
</feature>
<dbReference type="GO" id="GO:0036159">
    <property type="term" value="P:inner dynein arm assembly"/>
    <property type="evidence" value="ECO:0007669"/>
    <property type="project" value="TreeGrafter"/>
</dbReference>
<accession>A0A8S1C1C8</accession>
<evidence type="ECO:0000313" key="5">
    <source>
        <dbReference type="Proteomes" id="UP000494165"/>
    </source>
</evidence>
<dbReference type="PROSITE" id="PS51203">
    <property type="entry name" value="CS"/>
    <property type="match status" value="1"/>
</dbReference>
<dbReference type="Pfam" id="PF14559">
    <property type="entry name" value="TPR_19"/>
    <property type="match status" value="1"/>
</dbReference>
<dbReference type="EMBL" id="CADEPI010000022">
    <property type="protein sequence ID" value="CAB3365699.1"/>
    <property type="molecule type" value="Genomic_DNA"/>
</dbReference>
<dbReference type="Gene3D" id="2.60.40.790">
    <property type="match status" value="1"/>
</dbReference>
<dbReference type="GO" id="GO:0036158">
    <property type="term" value="P:outer dynein arm assembly"/>
    <property type="evidence" value="ECO:0007669"/>
    <property type="project" value="TreeGrafter"/>
</dbReference>
<comment type="caution">
    <text evidence="4">The sequence shown here is derived from an EMBL/GenBank/DDBJ whole genome shotgun (WGS) entry which is preliminary data.</text>
</comment>
<keyword evidence="1" id="KW-0175">Coiled coil</keyword>
<evidence type="ECO:0000313" key="4">
    <source>
        <dbReference type="EMBL" id="CAB3365699.1"/>
    </source>
</evidence>
<dbReference type="InterPro" id="IPR052004">
    <property type="entry name" value="Dynein_assembly_factor_4"/>
</dbReference>
<dbReference type="Proteomes" id="UP000494165">
    <property type="component" value="Unassembled WGS sequence"/>
</dbReference>
<dbReference type="OrthoDB" id="348005at2759"/>
<keyword evidence="5" id="KW-1185">Reference proteome</keyword>
<sequence length="365" mass="41978">MPITLKDFSWHQNSTSVLLKINTNNVRPSSKNCSVTIASKYLKLSLPPYIFELFLAEPTNFGNAKVTFANNHVAFSLPKLELGKEWQVIENVDLTKEQKQQLRRDAEEEQLEWHKKRESEIQEKNNELCKKNVDEQLKQMEENRQRVERVKKEIVKQALEDTLHWKQTLPDENESKKTQGEVVKPEGKSSGVTIQIKNDEDIENPEEPLELSVSFTPRIFPTPKRESHEPMEQKWMHERKEAMKLAGVSPEMADNSEPGWMYEKARELVESGNYQGAAAVASHALSTRPWHGGLRLVLAAAYLHLGHWYQAIECCSRALENTTLENDMRAKLVALRGVALRRSASSLIFSEIMKQRCPPVIRLRN</sequence>
<feature type="domain" description="CS" evidence="3">
    <location>
        <begin position="3"/>
        <end position="90"/>
    </location>
</feature>
<evidence type="ECO:0000256" key="2">
    <source>
        <dbReference type="SAM" id="MobiDB-lite"/>
    </source>
</evidence>
<evidence type="ECO:0000256" key="1">
    <source>
        <dbReference type="SAM" id="Coils"/>
    </source>
</evidence>
<dbReference type="InterPro" id="IPR008978">
    <property type="entry name" value="HSP20-like_chaperone"/>
</dbReference>
<dbReference type="InterPro" id="IPR007052">
    <property type="entry name" value="CS_dom"/>
</dbReference>
<feature type="compositionally biased region" description="Basic and acidic residues" evidence="2">
    <location>
        <begin position="173"/>
        <end position="187"/>
    </location>
</feature>
<dbReference type="Pfam" id="PF04969">
    <property type="entry name" value="CS"/>
    <property type="match status" value="1"/>
</dbReference>
<feature type="region of interest" description="Disordered" evidence="2">
    <location>
        <begin position="170"/>
        <end position="190"/>
    </location>
</feature>
<organism evidence="4 5">
    <name type="scientific">Cloeon dipterum</name>
    <dbReference type="NCBI Taxonomy" id="197152"/>
    <lineage>
        <taxon>Eukaryota</taxon>
        <taxon>Metazoa</taxon>
        <taxon>Ecdysozoa</taxon>
        <taxon>Arthropoda</taxon>
        <taxon>Hexapoda</taxon>
        <taxon>Insecta</taxon>
        <taxon>Pterygota</taxon>
        <taxon>Palaeoptera</taxon>
        <taxon>Ephemeroptera</taxon>
        <taxon>Pisciforma</taxon>
        <taxon>Baetidae</taxon>
        <taxon>Cloeon</taxon>
    </lineage>
</organism>
<gene>
    <name evidence="4" type="ORF">CLODIP_2_CD06578</name>
</gene>
<evidence type="ECO:0000259" key="3">
    <source>
        <dbReference type="PROSITE" id="PS51203"/>
    </source>
</evidence>
<dbReference type="PANTHER" id="PTHR46492:SF1">
    <property type="entry name" value="DYNEIN AXONEMAL ASSEMBLY FACTOR 4"/>
    <property type="match status" value="1"/>
</dbReference>